<reference evidence="2 3" key="1">
    <citation type="journal article" date="2017" name="DNA Res.">
        <title>Complete genome sequence and expression profile of the commercial lytic enzyme producer Lysobacter enzymogenes M497-1.</title>
        <authorList>
            <person name="Takami H."/>
            <person name="Toyoda A."/>
            <person name="Uchiyama I."/>
            <person name="Itoh T."/>
            <person name="Takaki Y."/>
            <person name="Arai W."/>
            <person name="Nishi S."/>
            <person name="Kawai M."/>
            <person name="Shinya K."/>
            <person name="Ikeda H."/>
        </authorList>
    </citation>
    <scope>NUCLEOTIDE SEQUENCE [LARGE SCALE GENOMIC DNA]</scope>
    <source>
        <strain evidence="2 3">M497-1</strain>
    </source>
</reference>
<feature type="signal peptide" evidence="1">
    <location>
        <begin position="1"/>
        <end position="20"/>
    </location>
</feature>
<dbReference type="EMBL" id="AP014940">
    <property type="protein sequence ID" value="BAV97946.1"/>
    <property type="molecule type" value="Genomic_DNA"/>
</dbReference>
<name>A0AAU9AWB2_LYSEN</name>
<gene>
    <name evidence="2" type="ORF">LEN_2459</name>
</gene>
<dbReference type="AlphaFoldDB" id="A0AAU9AWB2"/>
<keyword evidence="1" id="KW-0732">Signal</keyword>
<protein>
    <submittedName>
        <fullName evidence="2">Uncharacterized protein</fullName>
    </submittedName>
</protein>
<proteinExistence type="predicted"/>
<evidence type="ECO:0000313" key="2">
    <source>
        <dbReference type="EMBL" id="BAV97946.1"/>
    </source>
</evidence>
<evidence type="ECO:0000313" key="3">
    <source>
        <dbReference type="Proteomes" id="UP000218824"/>
    </source>
</evidence>
<organism evidence="2 3">
    <name type="scientific">Lysobacter enzymogenes</name>
    <dbReference type="NCBI Taxonomy" id="69"/>
    <lineage>
        <taxon>Bacteria</taxon>
        <taxon>Pseudomonadati</taxon>
        <taxon>Pseudomonadota</taxon>
        <taxon>Gammaproteobacteria</taxon>
        <taxon>Lysobacterales</taxon>
        <taxon>Lysobacteraceae</taxon>
        <taxon>Lysobacter</taxon>
    </lineage>
</organism>
<dbReference type="Proteomes" id="UP000218824">
    <property type="component" value="Chromosome"/>
</dbReference>
<dbReference type="KEGG" id="lem:LEN_2459"/>
<feature type="chain" id="PRO_5043739788" evidence="1">
    <location>
        <begin position="21"/>
        <end position="252"/>
    </location>
</feature>
<sequence length="252" mass="28191">MATAFARLALICLLPCTAHAASDYYEGEAFSPEGGRLLYRERHWAQQQGGATQRITLFVCPDGRPFARRILRERVGAAAPDFDFEDARDGYREGLRSERGQRVAYTQARGERERSAVVEVPQGGVADAGFDARMRELWPQLAAGRSASVAFLIPSRLAFYEFRAEPERPQPDPTQLRVRLRMDAWYAFAVPDIELVYNATGRRLASFLGPSTIRDERGRYRKVRIAFPDRAATPPMQADAAAVAPLSRRCGP</sequence>
<evidence type="ECO:0000256" key="1">
    <source>
        <dbReference type="SAM" id="SignalP"/>
    </source>
</evidence>
<accession>A0AAU9AWB2</accession>